<evidence type="ECO:0000313" key="3">
    <source>
        <dbReference type="Proteomes" id="UP000249417"/>
    </source>
</evidence>
<name>A0A2W5NAI2_9BACT</name>
<evidence type="ECO:0000259" key="1">
    <source>
        <dbReference type="PROSITE" id="PS50234"/>
    </source>
</evidence>
<dbReference type="CDD" id="cd00198">
    <property type="entry name" value="vWFA"/>
    <property type="match status" value="1"/>
</dbReference>
<feature type="domain" description="VWFA" evidence="1">
    <location>
        <begin position="139"/>
        <end position="436"/>
    </location>
</feature>
<dbReference type="SUPFAM" id="SSF53300">
    <property type="entry name" value="vWA-like"/>
    <property type="match status" value="1"/>
</dbReference>
<sequence length="447" mass="49472">MSKKSAWNFIKDRKGVAAVWFGMMVPLLVTSVGLSVDVGQSYLVRERLSHALDAAALAAAATPTDDENVIEQKVQDFIDANYPEGKVGFHTDIQIQNSEDKLYVIANAELKPAFGHILGKDKVNVQVDAEVTKEVKAMEVVLVMDVTGSMATKNNGVTRIDALKSAADLFVTTMFDRVSDPEDLRIGLVPFSSSVNVGPTGLSDNFVNNPSKLKYSTTDTKEWGGCILEGASPTDTQDHEGPWDMYRYCRTSTGAVIPNCDTTRSGKSPNYTYTANRDQNYNCPKTPVTPMTNDEKTLTDNLKLLKAEGNTYINVGLVWGYRMISPDFPFEQGAAWDDEDWQKTIILMTDGTNEVHSYYSAYGPSATANMTNTKLNNRMMDVCDELRDKHVLVYTITFDNGVSAATKTLFQQCATQPSMWYDAPTTAKLQEVYQTIARELANMHLSK</sequence>
<reference evidence="2 3" key="1">
    <citation type="submission" date="2017-08" db="EMBL/GenBank/DDBJ databases">
        <title>Infants hospitalized years apart are colonized by the same room-sourced microbial strains.</title>
        <authorList>
            <person name="Brooks B."/>
            <person name="Olm M.R."/>
            <person name="Firek B.A."/>
            <person name="Baker R."/>
            <person name="Thomas B.C."/>
            <person name="Morowitz M.J."/>
            <person name="Banfield J.F."/>
        </authorList>
    </citation>
    <scope>NUCLEOTIDE SEQUENCE [LARGE SCALE GENOMIC DNA]</scope>
    <source>
        <strain evidence="2">S2_005_002_R2_29</strain>
    </source>
</reference>
<dbReference type="InterPro" id="IPR002035">
    <property type="entry name" value="VWF_A"/>
</dbReference>
<dbReference type="Pfam" id="PF13519">
    <property type="entry name" value="VWA_2"/>
    <property type="match status" value="1"/>
</dbReference>
<dbReference type="PROSITE" id="PS50234">
    <property type="entry name" value="VWFA"/>
    <property type="match status" value="1"/>
</dbReference>
<dbReference type="EMBL" id="QFQB01000010">
    <property type="protein sequence ID" value="PZQ47725.1"/>
    <property type="molecule type" value="Genomic_DNA"/>
</dbReference>
<accession>A0A2W5NAI2</accession>
<organism evidence="2 3">
    <name type="scientific">Micavibrio aeruginosavorus</name>
    <dbReference type="NCBI Taxonomy" id="349221"/>
    <lineage>
        <taxon>Bacteria</taxon>
        <taxon>Pseudomonadati</taxon>
        <taxon>Bdellovibrionota</taxon>
        <taxon>Bdellovibrionia</taxon>
        <taxon>Bdellovibrionales</taxon>
        <taxon>Pseudobdellovibrionaceae</taxon>
        <taxon>Micavibrio</taxon>
    </lineage>
</organism>
<proteinExistence type="predicted"/>
<dbReference type="Gene3D" id="3.40.50.410">
    <property type="entry name" value="von Willebrand factor, type A domain"/>
    <property type="match status" value="2"/>
</dbReference>
<dbReference type="Pfam" id="PF13400">
    <property type="entry name" value="Tad"/>
    <property type="match status" value="1"/>
</dbReference>
<gene>
    <name evidence="2" type="ORF">DI551_02885</name>
</gene>
<comment type="caution">
    <text evidence="2">The sequence shown here is derived from an EMBL/GenBank/DDBJ whole genome shotgun (WGS) entry which is preliminary data.</text>
</comment>
<dbReference type="AlphaFoldDB" id="A0A2W5NAI2"/>
<dbReference type="Proteomes" id="UP000249417">
    <property type="component" value="Unassembled WGS sequence"/>
</dbReference>
<evidence type="ECO:0000313" key="2">
    <source>
        <dbReference type="EMBL" id="PZQ47725.1"/>
    </source>
</evidence>
<dbReference type="InterPro" id="IPR028087">
    <property type="entry name" value="Tad_N"/>
</dbReference>
<protein>
    <recommendedName>
        <fullName evidence="1">VWFA domain-containing protein</fullName>
    </recommendedName>
</protein>
<dbReference type="InterPro" id="IPR036465">
    <property type="entry name" value="vWFA_dom_sf"/>
</dbReference>